<reference evidence="1 2" key="1">
    <citation type="journal article" date="2022" name="New Phytol.">
        <title>Ecological generalism drives hyperdiversity of secondary metabolite gene clusters in xylarialean endophytes.</title>
        <authorList>
            <person name="Franco M.E.E."/>
            <person name="Wisecaver J.H."/>
            <person name="Arnold A.E."/>
            <person name="Ju Y.M."/>
            <person name="Slot J.C."/>
            <person name="Ahrendt S."/>
            <person name="Moore L.P."/>
            <person name="Eastman K.E."/>
            <person name="Scott K."/>
            <person name="Konkel Z."/>
            <person name="Mondo S.J."/>
            <person name="Kuo A."/>
            <person name="Hayes R.D."/>
            <person name="Haridas S."/>
            <person name="Andreopoulos B."/>
            <person name="Riley R."/>
            <person name="LaButti K."/>
            <person name="Pangilinan J."/>
            <person name="Lipzen A."/>
            <person name="Amirebrahimi M."/>
            <person name="Yan J."/>
            <person name="Adam C."/>
            <person name="Keymanesh K."/>
            <person name="Ng V."/>
            <person name="Louie K."/>
            <person name="Northen T."/>
            <person name="Drula E."/>
            <person name="Henrissat B."/>
            <person name="Hsieh H.M."/>
            <person name="Youens-Clark K."/>
            <person name="Lutzoni F."/>
            <person name="Miadlikowska J."/>
            <person name="Eastwood D.C."/>
            <person name="Hamelin R.C."/>
            <person name="Grigoriev I.V."/>
            <person name="U'Ren J.M."/>
        </authorList>
    </citation>
    <scope>NUCLEOTIDE SEQUENCE [LARGE SCALE GENOMIC DNA]</scope>
    <source>
        <strain evidence="1 2">ER1909</strain>
    </source>
</reference>
<sequence>MSTFNKSAKENYSVCILMICLTAVATLTRLFTKLLLHQKPSGADWMCLLGLCFFFAYCSCVIYHISRFHSIDLDLTLGQAQFLAAEKMAYITEIIYTFGITSVKISLLWYYHIIFAVDRILRWSILATGIACLLWFLVFLFVIVFQCKPIDAVWTHFNVKGYCIQASHFLLAYELTNLFLDVAILCIPIGAVSKLQLRLSKKLTVIGIFLLGAFVCVVSILRLTAIWVPPYIRGDFSRTFLWSTMQLGIAIICSCLPTYGPLISSLSRSLPSIRSLFTSNKSQATESRTPMRRFNIVDRQSAPQTYPEARDQFSSTAQCSAHTRDGSVSDNPINLIPQGGILLSRSFEVRTV</sequence>
<proteinExistence type="predicted"/>
<accession>A0ACC0CMU8</accession>
<evidence type="ECO:0000313" key="2">
    <source>
        <dbReference type="Proteomes" id="UP001497680"/>
    </source>
</evidence>
<keyword evidence="2" id="KW-1185">Reference proteome</keyword>
<dbReference type="Proteomes" id="UP001497680">
    <property type="component" value="Unassembled WGS sequence"/>
</dbReference>
<name>A0ACC0CMU8_9PEZI</name>
<gene>
    <name evidence="1" type="ORF">F4821DRAFT_23082</name>
</gene>
<evidence type="ECO:0000313" key="1">
    <source>
        <dbReference type="EMBL" id="KAI6081657.1"/>
    </source>
</evidence>
<organism evidence="1 2">
    <name type="scientific">Hypoxylon rubiginosum</name>
    <dbReference type="NCBI Taxonomy" id="110542"/>
    <lineage>
        <taxon>Eukaryota</taxon>
        <taxon>Fungi</taxon>
        <taxon>Dikarya</taxon>
        <taxon>Ascomycota</taxon>
        <taxon>Pezizomycotina</taxon>
        <taxon>Sordariomycetes</taxon>
        <taxon>Xylariomycetidae</taxon>
        <taxon>Xylariales</taxon>
        <taxon>Hypoxylaceae</taxon>
        <taxon>Hypoxylon</taxon>
    </lineage>
</organism>
<protein>
    <submittedName>
        <fullName evidence="1">Uncharacterized protein</fullName>
    </submittedName>
</protein>
<comment type="caution">
    <text evidence="1">The sequence shown here is derived from an EMBL/GenBank/DDBJ whole genome shotgun (WGS) entry which is preliminary data.</text>
</comment>
<dbReference type="EMBL" id="MU394389">
    <property type="protein sequence ID" value="KAI6081657.1"/>
    <property type="molecule type" value="Genomic_DNA"/>
</dbReference>